<feature type="domain" description="TonB-dependent receptor-like beta-barrel" evidence="10">
    <location>
        <begin position="455"/>
        <end position="852"/>
    </location>
</feature>
<dbReference type="GO" id="GO:0009279">
    <property type="term" value="C:cell outer membrane"/>
    <property type="evidence" value="ECO:0007669"/>
    <property type="project" value="UniProtKB-SubCell"/>
</dbReference>
<feature type="domain" description="TonB-dependent receptor plug" evidence="11">
    <location>
        <begin position="125"/>
        <end position="246"/>
    </location>
</feature>
<keyword evidence="3 8" id="KW-1134">Transmembrane beta strand</keyword>
<dbReference type="NCBIfam" id="TIGR04056">
    <property type="entry name" value="OMP_RagA_SusC"/>
    <property type="match status" value="1"/>
</dbReference>
<evidence type="ECO:0000313" key="13">
    <source>
        <dbReference type="Proteomes" id="UP000271925"/>
    </source>
</evidence>
<evidence type="ECO:0000256" key="7">
    <source>
        <dbReference type="ARBA" id="ARBA00023237"/>
    </source>
</evidence>
<dbReference type="EMBL" id="RQJO01000008">
    <property type="protein sequence ID" value="RRB04799.1"/>
    <property type="molecule type" value="Genomic_DNA"/>
</dbReference>
<dbReference type="NCBIfam" id="TIGR04057">
    <property type="entry name" value="SusC_RagA_signa"/>
    <property type="match status" value="1"/>
</dbReference>
<dbReference type="PROSITE" id="PS52016">
    <property type="entry name" value="TONB_DEPENDENT_REC_3"/>
    <property type="match status" value="1"/>
</dbReference>
<dbReference type="SUPFAM" id="SSF49464">
    <property type="entry name" value="Carboxypeptidase regulatory domain-like"/>
    <property type="match status" value="1"/>
</dbReference>
<reference evidence="12 13" key="1">
    <citation type="submission" date="2018-11" db="EMBL/GenBank/DDBJ databases">
        <authorList>
            <person name="Zhou Z."/>
            <person name="Wang G."/>
        </authorList>
    </citation>
    <scope>NUCLEOTIDE SEQUENCE [LARGE SCALE GENOMIC DNA]</scope>
    <source>
        <strain evidence="12 13">KCTC52004</strain>
    </source>
</reference>
<evidence type="ECO:0000259" key="10">
    <source>
        <dbReference type="Pfam" id="PF00593"/>
    </source>
</evidence>
<name>A0A3P1BV72_9BACT</name>
<evidence type="ECO:0000256" key="8">
    <source>
        <dbReference type="PROSITE-ProRule" id="PRU01360"/>
    </source>
</evidence>
<keyword evidence="13" id="KW-1185">Reference proteome</keyword>
<keyword evidence="6 8" id="KW-0472">Membrane</keyword>
<accession>A0A3P1BV72</accession>
<evidence type="ECO:0000259" key="11">
    <source>
        <dbReference type="Pfam" id="PF07715"/>
    </source>
</evidence>
<dbReference type="InterPro" id="IPR037066">
    <property type="entry name" value="Plug_dom_sf"/>
</dbReference>
<dbReference type="Proteomes" id="UP000271925">
    <property type="component" value="Unassembled WGS sequence"/>
</dbReference>
<proteinExistence type="inferred from homology"/>
<dbReference type="SUPFAM" id="SSF56935">
    <property type="entry name" value="Porins"/>
    <property type="match status" value="1"/>
</dbReference>
<comment type="caution">
    <text evidence="12">The sequence shown here is derived from an EMBL/GenBank/DDBJ whole genome shotgun (WGS) entry which is preliminary data.</text>
</comment>
<dbReference type="InterPro" id="IPR023997">
    <property type="entry name" value="TonB-dep_OMP_SusC/RagA_CS"/>
</dbReference>
<evidence type="ECO:0000256" key="6">
    <source>
        <dbReference type="ARBA" id="ARBA00023136"/>
    </source>
</evidence>
<evidence type="ECO:0000313" key="12">
    <source>
        <dbReference type="EMBL" id="RRB04799.1"/>
    </source>
</evidence>
<evidence type="ECO:0000256" key="3">
    <source>
        <dbReference type="ARBA" id="ARBA00022452"/>
    </source>
</evidence>
<dbReference type="InterPro" id="IPR012910">
    <property type="entry name" value="Plug_dom"/>
</dbReference>
<evidence type="ECO:0000256" key="9">
    <source>
        <dbReference type="RuleBase" id="RU003357"/>
    </source>
</evidence>
<dbReference type="Gene3D" id="2.170.130.10">
    <property type="entry name" value="TonB-dependent receptor, plug domain"/>
    <property type="match status" value="1"/>
</dbReference>
<evidence type="ECO:0000256" key="2">
    <source>
        <dbReference type="ARBA" id="ARBA00022448"/>
    </source>
</evidence>
<dbReference type="Pfam" id="PF00593">
    <property type="entry name" value="TonB_dep_Rec_b-barrel"/>
    <property type="match status" value="1"/>
</dbReference>
<keyword evidence="4 8" id="KW-0812">Transmembrane</keyword>
<dbReference type="AlphaFoldDB" id="A0A3P1BV72"/>
<dbReference type="Gene3D" id="2.40.170.20">
    <property type="entry name" value="TonB-dependent receptor, beta-barrel domain"/>
    <property type="match status" value="1"/>
</dbReference>
<dbReference type="InterPro" id="IPR023996">
    <property type="entry name" value="TonB-dep_OMP_SusC/RagA"/>
</dbReference>
<evidence type="ECO:0000256" key="1">
    <source>
        <dbReference type="ARBA" id="ARBA00004571"/>
    </source>
</evidence>
<keyword evidence="7 8" id="KW-0998">Cell outer membrane</keyword>
<dbReference type="Pfam" id="PF13715">
    <property type="entry name" value="CarbopepD_reg_2"/>
    <property type="match status" value="1"/>
</dbReference>
<dbReference type="InterPro" id="IPR039426">
    <property type="entry name" value="TonB-dep_rcpt-like"/>
</dbReference>
<dbReference type="OrthoDB" id="9768177at2"/>
<dbReference type="InterPro" id="IPR036942">
    <property type="entry name" value="Beta-barrel_TonB_sf"/>
</dbReference>
<evidence type="ECO:0000256" key="4">
    <source>
        <dbReference type="ARBA" id="ARBA00022692"/>
    </source>
</evidence>
<evidence type="ECO:0000256" key="5">
    <source>
        <dbReference type="ARBA" id="ARBA00023077"/>
    </source>
</evidence>
<dbReference type="Gene3D" id="2.60.40.1120">
    <property type="entry name" value="Carboxypeptidase-like, regulatory domain"/>
    <property type="match status" value="1"/>
</dbReference>
<dbReference type="InterPro" id="IPR008969">
    <property type="entry name" value="CarboxyPept-like_regulatory"/>
</dbReference>
<keyword evidence="2 8" id="KW-0813">Transport</keyword>
<dbReference type="RefSeq" id="WP_124875882.1">
    <property type="nucleotide sequence ID" value="NZ_RQJO01000008.1"/>
</dbReference>
<organism evidence="12 13">
    <name type="scientific">Larkinella rosea</name>
    <dbReference type="NCBI Taxonomy" id="2025312"/>
    <lineage>
        <taxon>Bacteria</taxon>
        <taxon>Pseudomonadati</taxon>
        <taxon>Bacteroidota</taxon>
        <taxon>Cytophagia</taxon>
        <taxon>Cytophagales</taxon>
        <taxon>Spirosomataceae</taxon>
        <taxon>Larkinella</taxon>
    </lineage>
</organism>
<keyword evidence="5 9" id="KW-0798">TonB box</keyword>
<sequence>MITGLHKNRVGVFTFWFLFLVVASPSVFSQTSQTVQGKVTSDAGEALPGVSILLKGTNKGTTTDVNGQYSLPVPDRNSTLVISFIGYISQELAVGDRSQLDIKLLTDSKSLNEVVVVGYAEQSRAKTTASVTKLDSKELRNIPSTSPVQALQGKMAGVSVPVLSGQPGASASIVIRGGTTLNPYGTGSPNSAGKEVQNREDSGPLVIVDGVFRRFNDVNPDDIESLQVLKDAASTAVYGARGANGVIVIKTKSGKGSTGKANVTFRYQHGFETQARKYNYLSARDYLVLARKTWARGIDNFDINQRLYVAGNSATVPTYTAAGQYGYAKWTPAYVDNLVAVEGQPYVDNLMKNGWETIDDPVNPGKTIIFKDTHYQDVLWNTAQTKNYNVSVDGGTERANYNLSFGYVDQGGVFLGTGYKRLSGLLNAGYKVSEKFRLDLNMSYLWNDNKYIDNSQATLTRSTRIPDLLRLYNDDGKPQFGENLTVRNRLHELYYQDRKANTDQTTIRVAGDYEIIPGLHYRPSASIYFDNSQNLYFEKFFAQQARPRDKSEALNNNRQIMTDHILQFDRTFATRHNLTVLAGFNFTRNTYLNLTGAGQRSATDYLFTFTGDPISTIINGTVQPNQSVSSSLNESKTASYFGQVNYDFDGKYLLGASLRYDGFSNFAPNNQYALFPSVSAGWNLHREDFWKVKFVNQFKIRGSYGQAGLNSLGYTDTYGGYGSTAYATGAGILRSNLANPNLLWETTETVDGGVDIGLFNGRLNLLVDVYNKLTRNRLDNLPLAAESGFTSIKYNIGQLRNRGLEVELNATVLKIGKFSWNTNFSFAFNRTTVVKLPTNGRAKNRINGGLVFDPATGKEMEVGGYAEGERPLGLWAWQSNGIFATDEAAKGAPNDLQVTAGNLNKPKHGGDVNWADLNGDKIIDNKDLVFMGYRVPDKIGGMQNTFSFKGLTLRFTMDYAMGHVISNGALARAMGQGRAFNEGAPAEALGPDVWMNSGDAGKLYPRFSMGDADVGYKNHLRFVTGYTGVGLDDSYGVDNSIYYSKGDFLAFRELSLSYQVPQLISRKISAGSIQLNAGVYNLGYLTAYKGLNPEVYKGFDEGAFPRPRQFTLGATIRF</sequence>
<gene>
    <name evidence="12" type="ORF">EHT25_15150</name>
</gene>
<comment type="subcellular location">
    <subcellularLocation>
        <location evidence="1 8">Cell outer membrane</location>
        <topology evidence="1 8">Multi-pass membrane protein</topology>
    </subcellularLocation>
</comment>
<dbReference type="InterPro" id="IPR000531">
    <property type="entry name" value="Beta-barrel_TonB"/>
</dbReference>
<comment type="similarity">
    <text evidence="8 9">Belongs to the TonB-dependent receptor family.</text>
</comment>
<protein>
    <submittedName>
        <fullName evidence="12">SusC/RagA family TonB-linked outer membrane protein</fullName>
    </submittedName>
</protein>
<dbReference type="Pfam" id="PF07715">
    <property type="entry name" value="Plug"/>
    <property type="match status" value="1"/>
</dbReference>